<dbReference type="SMART" id="SM01142">
    <property type="entry name" value="DSHCT"/>
    <property type="match status" value="1"/>
</dbReference>
<dbReference type="InterPro" id="IPR003173">
    <property type="entry name" value="PC4_C"/>
</dbReference>
<evidence type="ECO:0000313" key="4">
    <source>
        <dbReference type="Proteomes" id="UP000790347"/>
    </source>
</evidence>
<dbReference type="InterPro" id="IPR012961">
    <property type="entry name" value="Ski2/MTR4_C"/>
</dbReference>
<name>A0A922HUF1_DERFA</name>
<dbReference type="GO" id="GO:0006355">
    <property type="term" value="P:regulation of DNA-templated transcription"/>
    <property type="evidence" value="ECO:0007669"/>
    <property type="project" value="InterPro"/>
</dbReference>
<dbReference type="EMBL" id="ASGP02000004">
    <property type="protein sequence ID" value="KAH9510630.1"/>
    <property type="molecule type" value="Genomic_DNA"/>
</dbReference>
<reference evidence="3" key="1">
    <citation type="submission" date="2013-05" db="EMBL/GenBank/DDBJ databases">
        <authorList>
            <person name="Yim A.K.Y."/>
            <person name="Chan T.F."/>
            <person name="Ji K.M."/>
            <person name="Liu X.Y."/>
            <person name="Zhou J.W."/>
            <person name="Li R.Q."/>
            <person name="Yang K.Y."/>
            <person name="Li J."/>
            <person name="Li M."/>
            <person name="Law P.T.W."/>
            <person name="Wu Y.L."/>
            <person name="Cai Z.L."/>
            <person name="Qin H."/>
            <person name="Bao Y."/>
            <person name="Leung R.K.K."/>
            <person name="Ng P.K.S."/>
            <person name="Zou J."/>
            <person name="Zhong X.J."/>
            <person name="Ran P.X."/>
            <person name="Zhong N.S."/>
            <person name="Liu Z.G."/>
            <person name="Tsui S.K.W."/>
        </authorList>
    </citation>
    <scope>NUCLEOTIDE SEQUENCE</scope>
    <source>
        <strain evidence="3">Derf</strain>
        <tissue evidence="3">Whole organism</tissue>
    </source>
</reference>
<dbReference type="Pfam" id="PF13843">
    <property type="entry name" value="DDE_Tnp_1_7"/>
    <property type="match status" value="1"/>
</dbReference>
<comment type="caution">
    <text evidence="3">The sequence shown here is derived from an EMBL/GenBank/DDBJ whole genome shotgun (WGS) entry which is preliminary data.</text>
</comment>
<feature type="domain" description="ATP-dependent RNA helicase Ski2/MTR4 C-terminal" evidence="2">
    <location>
        <begin position="440"/>
        <end position="583"/>
    </location>
</feature>
<proteinExistence type="predicted"/>
<dbReference type="GO" id="GO:0003677">
    <property type="term" value="F:DNA binding"/>
    <property type="evidence" value="ECO:0007669"/>
    <property type="project" value="InterPro"/>
</dbReference>
<dbReference type="AlphaFoldDB" id="A0A922HUF1"/>
<dbReference type="Gene3D" id="1.10.3380.30">
    <property type="match status" value="1"/>
</dbReference>
<evidence type="ECO:0000313" key="3">
    <source>
        <dbReference type="EMBL" id="KAH9510630.1"/>
    </source>
</evidence>
<sequence length="628" mass="72833">MYLRSGKSKRTAPESKKSFQIFEIEQNIDEISSDESTGINSENESCESSMSSDLEESNMTESDGESTEIDESTNEDEDANDDWLDVEKIPEIFDFNGCEGVKQNWPSNIAPFEAFSLIFDNVLVEKIVKWTNHKAKILRSSRTSRQSTMRMWKDTDAQEMKKFLGVCIVMGNVKMPSLRHYWATNFIYNHPFFGRFISRNRFEAILRCLSFYDNTDDTSNRLHKIKNVVEHIVTNIQEIYSPGRNLSLDEALLLWRGRLFFRQYIPNKAAKYGIKLYELSTPNGFILNILIYEGKGTVYNQSSSHAHGVVQKLMDPYLNKGHVVYIDNFYTSVNLAESLLQQKTHIVGTLRKNRKFNPKEVINKKLAKGESVWKRKGNVVVGKWKDKREVCMISTYHEFKMVNWKNSRGIESMKPNIIIDYNQFMAGVDRADQMMSYYSTPRKTVRCADELLLTEMLFDGFFNDLNVYQIAALLSCMVFEEKTEILPKLSEELSKPLKTMQEFAKKIATVSKETKLEIDEKVYIEKFRPNLMDVIYSWTKGKSFSEISKMTDAFEGSIIRSRAPGSSDEESPNSLKLSNNRYLTVSEFKNKVDIRVYYRNDEDGEQKPGKKAPVYRRMNGKKLYPTWI</sequence>
<dbReference type="InterPro" id="IPR029526">
    <property type="entry name" value="PGBD"/>
</dbReference>
<evidence type="ECO:0000256" key="1">
    <source>
        <dbReference type="SAM" id="MobiDB-lite"/>
    </source>
</evidence>
<dbReference type="Gene3D" id="2.30.31.10">
    <property type="entry name" value="Transcriptional Coactivator Pc4, Chain A"/>
    <property type="match status" value="1"/>
</dbReference>
<accession>A0A922HUF1</accession>
<reference evidence="3" key="2">
    <citation type="journal article" date="2022" name="Res Sq">
        <title>Comparative Genomics Reveals Insights into the Divergent Evolution of Astigmatic Mites and Household Pest Adaptations.</title>
        <authorList>
            <person name="Xiong Q."/>
            <person name="Wan A.T.-Y."/>
            <person name="Liu X.-Y."/>
            <person name="Fung C.S.-H."/>
            <person name="Xiao X."/>
            <person name="Malainual N."/>
            <person name="Hou J."/>
            <person name="Wang L."/>
            <person name="Wang M."/>
            <person name="Yang K."/>
            <person name="Cui Y."/>
            <person name="Leung E."/>
            <person name="Nong W."/>
            <person name="Shin S.-K."/>
            <person name="Au S."/>
            <person name="Jeong K.Y."/>
            <person name="Chew F.T."/>
            <person name="Hui J."/>
            <person name="Leung T.F."/>
            <person name="Tungtrongchitr A."/>
            <person name="Zhong N."/>
            <person name="Liu Z."/>
            <person name="Tsui S."/>
        </authorList>
    </citation>
    <scope>NUCLEOTIDE SEQUENCE</scope>
    <source>
        <strain evidence="3">Derf</strain>
        <tissue evidence="3">Whole organism</tissue>
    </source>
</reference>
<feature type="region of interest" description="Disordered" evidence="1">
    <location>
        <begin position="1"/>
        <end position="81"/>
    </location>
</feature>
<protein>
    <recommendedName>
        <fullName evidence="2">ATP-dependent RNA helicase Ski2/MTR4 C-terminal domain-containing protein</fullName>
    </recommendedName>
</protein>
<feature type="compositionally biased region" description="Acidic residues" evidence="1">
    <location>
        <begin position="53"/>
        <end position="81"/>
    </location>
</feature>
<dbReference type="InterPro" id="IPR009044">
    <property type="entry name" value="ssDNA-bd_transcriptional_reg"/>
</dbReference>
<keyword evidence="4" id="KW-1185">Reference proteome</keyword>
<dbReference type="Proteomes" id="UP000790347">
    <property type="component" value="Unassembled WGS sequence"/>
</dbReference>
<dbReference type="PANTHER" id="PTHR46599">
    <property type="entry name" value="PIGGYBAC TRANSPOSABLE ELEMENT-DERIVED PROTEIN 4"/>
    <property type="match status" value="1"/>
</dbReference>
<dbReference type="PANTHER" id="PTHR46599:SF3">
    <property type="entry name" value="PIGGYBAC TRANSPOSABLE ELEMENT-DERIVED PROTEIN 4"/>
    <property type="match status" value="1"/>
</dbReference>
<organism evidence="3 4">
    <name type="scientific">Dermatophagoides farinae</name>
    <name type="common">American house dust mite</name>
    <dbReference type="NCBI Taxonomy" id="6954"/>
    <lineage>
        <taxon>Eukaryota</taxon>
        <taxon>Metazoa</taxon>
        <taxon>Ecdysozoa</taxon>
        <taxon>Arthropoda</taxon>
        <taxon>Chelicerata</taxon>
        <taxon>Arachnida</taxon>
        <taxon>Acari</taxon>
        <taxon>Acariformes</taxon>
        <taxon>Sarcoptiformes</taxon>
        <taxon>Astigmata</taxon>
        <taxon>Psoroptidia</taxon>
        <taxon>Analgoidea</taxon>
        <taxon>Pyroglyphidae</taxon>
        <taxon>Dermatophagoidinae</taxon>
        <taxon>Dermatophagoides</taxon>
    </lineage>
</organism>
<feature type="compositionally biased region" description="Basic residues" evidence="1">
    <location>
        <begin position="1"/>
        <end position="10"/>
    </location>
</feature>
<gene>
    <name evidence="3" type="ORF">DERF_009146</name>
</gene>
<dbReference type="Pfam" id="PF02229">
    <property type="entry name" value="PC4"/>
    <property type="match status" value="1"/>
</dbReference>
<feature type="compositionally biased region" description="Low complexity" evidence="1">
    <location>
        <begin position="40"/>
        <end position="52"/>
    </location>
</feature>
<evidence type="ECO:0000259" key="2">
    <source>
        <dbReference type="SMART" id="SM01142"/>
    </source>
</evidence>